<dbReference type="InterPro" id="IPR007055">
    <property type="entry name" value="BON_dom"/>
</dbReference>
<dbReference type="AlphaFoldDB" id="A0A7Y7IEX0"/>
<dbReference type="Proteomes" id="UP000543556">
    <property type="component" value="Unassembled WGS sequence"/>
</dbReference>
<evidence type="ECO:0000259" key="1">
    <source>
        <dbReference type="PROSITE" id="PS50914"/>
    </source>
</evidence>
<gene>
    <name evidence="2" type="ORF">G6034_04705</name>
</gene>
<accession>A0A7Y7IEX0</accession>
<feature type="domain" description="BON" evidence="1">
    <location>
        <begin position="7"/>
        <end position="75"/>
    </location>
</feature>
<dbReference type="SMART" id="SM00749">
    <property type="entry name" value="BON"/>
    <property type="match status" value="3"/>
</dbReference>
<feature type="domain" description="BON" evidence="1">
    <location>
        <begin position="81"/>
        <end position="149"/>
    </location>
</feature>
<dbReference type="Pfam" id="PF04972">
    <property type="entry name" value="BON"/>
    <property type="match status" value="3"/>
</dbReference>
<feature type="domain" description="BON" evidence="1">
    <location>
        <begin position="152"/>
        <end position="220"/>
    </location>
</feature>
<dbReference type="PROSITE" id="PS50914">
    <property type="entry name" value="BON"/>
    <property type="match status" value="3"/>
</dbReference>
<reference evidence="2 3" key="1">
    <citation type="submission" date="2020-02" db="EMBL/GenBank/DDBJ databases">
        <title>Genome sequence of strain AETb3-4.</title>
        <authorList>
            <person name="Gao J."/>
            <person name="Zhang X."/>
        </authorList>
    </citation>
    <scope>NUCLEOTIDE SEQUENCE [LARGE SCALE GENOMIC DNA]</scope>
    <source>
        <strain evidence="2 3">AETb3-4</strain>
    </source>
</reference>
<evidence type="ECO:0000313" key="2">
    <source>
        <dbReference type="EMBL" id="NVM94219.1"/>
    </source>
</evidence>
<dbReference type="RefSeq" id="WP_176633944.1">
    <property type="nucleotide sequence ID" value="NZ_JAAMFM010000004.1"/>
</dbReference>
<sequence>MKQDTATDRKIQREVESELQWTPDVEAARIGVSVENHAVTLTGTVSSFPERMAARRAAQRVKGVSAVADELTVHYAGAALTDSDIAQSISHVLEASAVIPGGSVKASVRNHTVTLTGSVPWNFQRDAAVRAVGAIAGVGYVENHITLPVRPSREALAEKIKDALARNAALAAQEVHIDIDDDQVTLSGHLPTWLEKKQAGLVAWSSPGVRAVRNNITVGTE</sequence>
<dbReference type="Gene3D" id="3.30.1340.30">
    <property type="match status" value="3"/>
</dbReference>
<organism evidence="2 3">
    <name type="scientific">Arthrobacter wenxiniae</name>
    <dbReference type="NCBI Taxonomy" id="2713570"/>
    <lineage>
        <taxon>Bacteria</taxon>
        <taxon>Bacillati</taxon>
        <taxon>Actinomycetota</taxon>
        <taxon>Actinomycetes</taxon>
        <taxon>Micrococcales</taxon>
        <taxon>Micrococcaceae</taxon>
        <taxon>Arthrobacter</taxon>
    </lineage>
</organism>
<dbReference type="EMBL" id="JAAMFM010000004">
    <property type="protein sequence ID" value="NVM94219.1"/>
    <property type="molecule type" value="Genomic_DNA"/>
</dbReference>
<dbReference type="PANTHER" id="PTHR34606">
    <property type="entry name" value="BON DOMAIN-CONTAINING PROTEIN"/>
    <property type="match status" value="1"/>
</dbReference>
<name>A0A7Y7IEX0_9MICC</name>
<dbReference type="InterPro" id="IPR051686">
    <property type="entry name" value="Lipoprotein_DolP"/>
</dbReference>
<keyword evidence="3" id="KW-1185">Reference proteome</keyword>
<dbReference type="InterPro" id="IPR014004">
    <property type="entry name" value="Transpt-assoc_nodulatn_dom_bac"/>
</dbReference>
<comment type="caution">
    <text evidence="2">The sequence shown here is derived from an EMBL/GenBank/DDBJ whole genome shotgun (WGS) entry which is preliminary data.</text>
</comment>
<protein>
    <submittedName>
        <fullName evidence="2">BON domain-containing protein</fullName>
    </submittedName>
</protein>
<evidence type="ECO:0000313" key="3">
    <source>
        <dbReference type="Proteomes" id="UP000543556"/>
    </source>
</evidence>
<dbReference type="PANTHER" id="PTHR34606:SF15">
    <property type="entry name" value="BON DOMAIN-CONTAINING PROTEIN"/>
    <property type="match status" value="1"/>
</dbReference>
<proteinExistence type="predicted"/>